<evidence type="ECO:0000313" key="1">
    <source>
        <dbReference type="EMBL" id="MDY2586124.1"/>
    </source>
</evidence>
<sequence>MKFLLSLLAFVIVTESCNTRRESVAGNTEKLAMEKKNFQNSSDFEIAYRASTRGVFEYTLISKDEVMLTEDRNFEKKRYYPTANDDWKILDSMVAAIDEVKFVNLEAPTSKRHYDGAAHATVTIIRGENELMTPTFDHGHPPKEIEALVNKILTIREKLTKQE</sequence>
<dbReference type="EMBL" id="JAXDAE010000001">
    <property type="protein sequence ID" value="MDY2586124.1"/>
    <property type="molecule type" value="Genomic_DNA"/>
</dbReference>
<organism evidence="1 2">
    <name type="scientific">Winogradskyella aquimaris</name>
    <dbReference type="NCBI Taxonomy" id="864074"/>
    <lineage>
        <taxon>Bacteria</taxon>
        <taxon>Pseudomonadati</taxon>
        <taxon>Bacteroidota</taxon>
        <taxon>Flavobacteriia</taxon>
        <taxon>Flavobacteriales</taxon>
        <taxon>Flavobacteriaceae</taxon>
        <taxon>Winogradskyella</taxon>
    </lineage>
</organism>
<evidence type="ECO:0008006" key="3">
    <source>
        <dbReference type="Google" id="ProtNLM"/>
    </source>
</evidence>
<gene>
    <name evidence="1" type="ORF">SNF14_02135</name>
</gene>
<name>A0ABU5EMY0_9FLAO</name>
<protein>
    <recommendedName>
        <fullName evidence="3">DUF4136 domain-containing protein</fullName>
    </recommendedName>
</protein>
<evidence type="ECO:0000313" key="2">
    <source>
        <dbReference type="Proteomes" id="UP001285855"/>
    </source>
</evidence>
<keyword evidence="2" id="KW-1185">Reference proteome</keyword>
<accession>A0ABU5EMY0</accession>
<proteinExistence type="predicted"/>
<dbReference type="RefSeq" id="WP_320554497.1">
    <property type="nucleotide sequence ID" value="NZ_JAXDAE010000001.1"/>
</dbReference>
<comment type="caution">
    <text evidence="1">The sequence shown here is derived from an EMBL/GenBank/DDBJ whole genome shotgun (WGS) entry which is preliminary data.</text>
</comment>
<reference evidence="1 2" key="1">
    <citation type="submission" date="2023-11" db="EMBL/GenBank/DDBJ databases">
        <title>Winogradskyella pelagius sp. nov., isolated from coastal sediment.</title>
        <authorList>
            <person name="Li F."/>
        </authorList>
    </citation>
    <scope>NUCLEOTIDE SEQUENCE [LARGE SCALE GENOMIC DNA]</scope>
    <source>
        <strain evidence="1 2">KCTC 23502</strain>
    </source>
</reference>
<dbReference type="Proteomes" id="UP001285855">
    <property type="component" value="Unassembled WGS sequence"/>
</dbReference>